<dbReference type="Proteomes" id="UP000001400">
    <property type="component" value="Chromosome"/>
</dbReference>
<dbReference type="InterPro" id="IPR005517">
    <property type="entry name" value="Transl_elong_EFG/EF2_IV"/>
</dbReference>
<dbReference type="Gene3D" id="3.30.70.870">
    <property type="entry name" value="Elongation Factor G (Translational Gtpase), domain 3"/>
    <property type="match status" value="1"/>
</dbReference>
<dbReference type="NCBIfam" id="TIGR00231">
    <property type="entry name" value="small_GTP"/>
    <property type="match status" value="1"/>
</dbReference>
<evidence type="ECO:0000256" key="6">
    <source>
        <dbReference type="ARBA" id="ARBA00022768"/>
    </source>
</evidence>
<dbReference type="SUPFAM" id="SSF54211">
    <property type="entry name" value="Ribosomal protein S5 domain 2-like"/>
    <property type="match status" value="1"/>
</dbReference>
<dbReference type="Pfam" id="PF00679">
    <property type="entry name" value="EFG_C"/>
    <property type="match status" value="1"/>
</dbReference>
<dbReference type="InterPro" id="IPR005225">
    <property type="entry name" value="Small_GTP-bd"/>
</dbReference>
<keyword evidence="13" id="KW-1185">Reference proteome</keyword>
<dbReference type="InterPro" id="IPR035647">
    <property type="entry name" value="EFG_III/V"/>
</dbReference>
<dbReference type="InterPro" id="IPR009000">
    <property type="entry name" value="Transl_B-barrel_sf"/>
</dbReference>
<dbReference type="SUPFAM" id="SSF54980">
    <property type="entry name" value="EF-G C-terminal domain-like"/>
    <property type="match status" value="2"/>
</dbReference>
<dbReference type="Pfam" id="PF03764">
    <property type="entry name" value="EFG_IV"/>
    <property type="match status" value="1"/>
</dbReference>
<dbReference type="FunFam" id="3.40.50.300:FF:000684">
    <property type="entry name" value="Elongation factor 2"/>
    <property type="match status" value="1"/>
</dbReference>
<dbReference type="SMART" id="SM00838">
    <property type="entry name" value="EFG_C"/>
    <property type="match status" value="1"/>
</dbReference>
<dbReference type="SUPFAM" id="SSF50447">
    <property type="entry name" value="Translation proteins"/>
    <property type="match status" value="1"/>
</dbReference>
<dbReference type="PRINTS" id="PR00315">
    <property type="entry name" value="ELONGATNFCT"/>
</dbReference>
<reference evidence="12" key="1">
    <citation type="submission" date="2010-02" db="EMBL/GenBank/DDBJ databases">
        <title>Complete sequence of Aciduliprofundum boonei T469.</title>
        <authorList>
            <consortium name="US DOE Joint Genome Institute"/>
            <person name="Lucas S."/>
            <person name="Copeland A."/>
            <person name="Lapidus A."/>
            <person name="Cheng J.-F."/>
            <person name="Bruce D."/>
            <person name="Goodwin L."/>
            <person name="Pitluck S."/>
            <person name="Saunders E."/>
            <person name="Detter J.C."/>
            <person name="Han C."/>
            <person name="Tapia R."/>
            <person name="Land M."/>
            <person name="Hauser L."/>
            <person name="Kyrpides N."/>
            <person name="Mikhailova N."/>
            <person name="Flores G."/>
            <person name="Reysenbach A.-L."/>
            <person name="Woyke T."/>
        </authorList>
    </citation>
    <scope>NUCLEOTIDE SEQUENCE</scope>
    <source>
        <strain evidence="12">T469</strain>
    </source>
</reference>
<evidence type="ECO:0000256" key="1">
    <source>
        <dbReference type="ARBA" id="ARBA00004496"/>
    </source>
</evidence>
<dbReference type="CDD" id="cd16268">
    <property type="entry name" value="EF2_II"/>
    <property type="match status" value="1"/>
</dbReference>
<dbReference type="GO" id="GO:0003924">
    <property type="term" value="F:GTPase activity"/>
    <property type="evidence" value="ECO:0007669"/>
    <property type="project" value="InterPro"/>
</dbReference>
<gene>
    <name evidence="10" type="primary">fusA</name>
    <name evidence="12" type="ordered locus">Aboo_0072</name>
</gene>
<evidence type="ECO:0000256" key="8">
    <source>
        <dbReference type="ARBA" id="ARBA00023134"/>
    </source>
</evidence>
<protein>
    <recommendedName>
        <fullName evidence="3 10">Elongation factor 2</fullName>
        <shortName evidence="10">EF-2</shortName>
    </recommendedName>
</protein>
<dbReference type="CDD" id="cd01885">
    <property type="entry name" value="EF2"/>
    <property type="match status" value="1"/>
</dbReference>
<dbReference type="FunFam" id="3.30.70.870:FF:000002">
    <property type="entry name" value="Translation elongation factor 2"/>
    <property type="match status" value="1"/>
</dbReference>
<dbReference type="PROSITE" id="PS51722">
    <property type="entry name" value="G_TR_2"/>
    <property type="match status" value="1"/>
</dbReference>
<feature type="binding site" evidence="10">
    <location>
        <begin position="148"/>
        <end position="151"/>
    </location>
    <ligand>
        <name>GTP</name>
        <dbReference type="ChEBI" id="CHEBI:37565"/>
    </ligand>
</feature>
<dbReference type="InterPro" id="IPR041095">
    <property type="entry name" value="EFG_II"/>
</dbReference>
<dbReference type="GO" id="GO:0005525">
    <property type="term" value="F:GTP binding"/>
    <property type="evidence" value="ECO:0007669"/>
    <property type="project" value="UniProtKB-UniRule"/>
</dbReference>
<evidence type="ECO:0000256" key="2">
    <source>
        <dbReference type="ARBA" id="ARBA00005870"/>
    </source>
</evidence>
<dbReference type="CDD" id="cd01514">
    <property type="entry name" value="Elongation_Factor_C"/>
    <property type="match status" value="1"/>
</dbReference>
<dbReference type="AlphaFoldDB" id="D3TBE9"/>
<dbReference type="Pfam" id="PF14492">
    <property type="entry name" value="EFG_III"/>
    <property type="match status" value="1"/>
</dbReference>
<accession>D3TBE9</accession>
<dbReference type="InterPro" id="IPR020568">
    <property type="entry name" value="Ribosomal_Su5_D2-typ_SF"/>
</dbReference>
<evidence type="ECO:0000256" key="10">
    <source>
        <dbReference type="HAMAP-Rule" id="MF_00054"/>
    </source>
</evidence>
<keyword evidence="8 10" id="KW-0342">GTP-binding</keyword>
<name>D3TBE9_ACIB4</name>
<sequence>MGRKEDNIKKAMKIMRNIEYIRNIGIVAHIDHGKTTLSDNLIAGAGMMSEELAGKQLVLDFDEQEQARGITINTAAASMVHEYEGNEYLINLLDTPGHVDFGGDVTRAMRAVDGAIVVVCAVEGVMPQTETVLRQALKERVRPVLFINKVDRLINELKLDGQQMMARFEKIIKEVNKLIRRYTPEEFKDKWMVRVEDGTVAFGSAYHNWAISVPFMKKTGISFKDVFEHLEKGESKELAKKAPLHRIVLDMVIQHLPNPREAQAYRIPKIWKGDINTPLGQAMIKCDPKGPVGMMITKIVMDPHAGEVAVGRLFSGTLRRGQELYIVGMGNRKYRIQQLSMMVGPDRIPVDELDAGNIPAIIGLKDAIAGSTVSSIPDVEPFEPMKHYSEPVVTVAIEAKHTKDLPRLIEVLRTISKADPSLKIEINQETGEHLLSGMGELHLEVTIYRITHEYKVEVITSPPIVVYRETVDHKGGPFEGKSPNKHNKFYIEVEPLEESVVQAIVDGEIEEMDRIKNRKDLAKRLEELGMNRDEAKKVEAIRGPNILLDMTWGVQYLNETMELVKQAFFEAVERGPLANEKVYGLKVKLVDAKLHEDSIHRGPAQVIPAVRNAIYGAMCQGNRVLLEPIQKIYINVPMELVGSVTREIQQRRGVIVDMEQEEYQTIIHAKAPVAEMFGFASAIRSATGGRVLWSTENAGYERVPRDLQPQIVRQIRERKGLKPEPYDEKYYAEL</sequence>
<dbReference type="SMART" id="SM00889">
    <property type="entry name" value="EFG_IV"/>
    <property type="match status" value="1"/>
</dbReference>
<dbReference type="Gene3D" id="3.30.70.240">
    <property type="match status" value="1"/>
</dbReference>
<dbReference type="InterPro" id="IPR027417">
    <property type="entry name" value="P-loop_NTPase"/>
</dbReference>
<dbReference type="CDD" id="cd16261">
    <property type="entry name" value="EF2_snRNP_III"/>
    <property type="match status" value="1"/>
</dbReference>
<proteinExistence type="inferred from homology"/>
<dbReference type="InterPro" id="IPR014721">
    <property type="entry name" value="Ribsml_uS5_D2-typ_fold_subgr"/>
</dbReference>
<dbReference type="GO" id="GO:0005829">
    <property type="term" value="C:cytosol"/>
    <property type="evidence" value="ECO:0007669"/>
    <property type="project" value="TreeGrafter"/>
</dbReference>
<evidence type="ECO:0000256" key="9">
    <source>
        <dbReference type="ARBA" id="ARBA00024731"/>
    </source>
</evidence>
<feature type="modified residue" description="Diphthamide" evidence="10">
    <location>
        <position position="600"/>
    </location>
</feature>
<dbReference type="InterPro" id="IPR004543">
    <property type="entry name" value="Transl_elong_EFG/EF2_arc"/>
</dbReference>
<feature type="binding site" evidence="10">
    <location>
        <begin position="94"/>
        <end position="98"/>
    </location>
    <ligand>
        <name>GTP</name>
        <dbReference type="ChEBI" id="CHEBI:37565"/>
    </ligand>
</feature>
<dbReference type="GO" id="GO:0003746">
    <property type="term" value="F:translation elongation factor activity"/>
    <property type="evidence" value="ECO:0007669"/>
    <property type="project" value="UniProtKB-UniRule"/>
</dbReference>
<dbReference type="KEGG" id="abi:Aboo_0072"/>
<dbReference type="PROSITE" id="PS00301">
    <property type="entry name" value="G_TR_1"/>
    <property type="match status" value="1"/>
</dbReference>
<evidence type="ECO:0000259" key="11">
    <source>
        <dbReference type="PROSITE" id="PS51722"/>
    </source>
</evidence>
<evidence type="ECO:0000256" key="3">
    <source>
        <dbReference type="ARBA" id="ARBA00017891"/>
    </source>
</evidence>
<dbReference type="FunFam" id="3.30.70.240:FF:000001">
    <property type="entry name" value="Elongation factor G"/>
    <property type="match status" value="1"/>
</dbReference>
<dbReference type="Pfam" id="PF03144">
    <property type="entry name" value="GTP_EFTU_D2"/>
    <property type="match status" value="1"/>
</dbReference>
<dbReference type="InterPro" id="IPR004161">
    <property type="entry name" value="EFTu-like_2"/>
</dbReference>
<dbReference type="CDD" id="cd01681">
    <property type="entry name" value="aeEF2_snRNP_like_IV"/>
    <property type="match status" value="1"/>
</dbReference>
<keyword evidence="7 10" id="KW-0648">Protein biosynthesis</keyword>
<keyword evidence="6 10" id="KW-0251">Elongation factor</keyword>
<feature type="domain" description="Tr-type G" evidence="11">
    <location>
        <begin position="19"/>
        <end position="260"/>
    </location>
</feature>
<dbReference type="HOGENOM" id="CLU_002794_11_1_2"/>
<dbReference type="RefSeq" id="WP_012997031.1">
    <property type="nucleotide sequence ID" value="NC_013926.1"/>
</dbReference>
<dbReference type="SUPFAM" id="SSF52540">
    <property type="entry name" value="P-loop containing nucleoside triphosphate hydrolases"/>
    <property type="match status" value="1"/>
</dbReference>
<dbReference type="Pfam" id="PF00009">
    <property type="entry name" value="GTP_EFTU"/>
    <property type="match status" value="1"/>
</dbReference>
<comment type="similarity">
    <text evidence="2 10">Belongs to the TRAFAC class translation factor GTPase superfamily. Classic translation factor GTPase family. EF-G/EF-2 subfamily.</text>
</comment>
<dbReference type="InterPro" id="IPR000795">
    <property type="entry name" value="T_Tr_GTP-bd_dom"/>
</dbReference>
<dbReference type="InterPro" id="IPR031157">
    <property type="entry name" value="G_TR_CS"/>
</dbReference>
<dbReference type="PANTHER" id="PTHR42908:SF3">
    <property type="entry name" value="ELONGATION FACTOR-LIKE GTPASE 1"/>
    <property type="match status" value="1"/>
</dbReference>
<dbReference type="Gene3D" id="3.40.50.300">
    <property type="entry name" value="P-loop containing nucleotide triphosphate hydrolases"/>
    <property type="match status" value="1"/>
</dbReference>
<evidence type="ECO:0000256" key="4">
    <source>
        <dbReference type="ARBA" id="ARBA00022490"/>
    </source>
</evidence>
<dbReference type="PANTHER" id="PTHR42908">
    <property type="entry name" value="TRANSLATION ELONGATION FACTOR-RELATED"/>
    <property type="match status" value="1"/>
</dbReference>
<keyword evidence="4 10" id="KW-0963">Cytoplasm</keyword>
<evidence type="ECO:0000313" key="12">
    <source>
        <dbReference type="EMBL" id="ADD07884.1"/>
    </source>
</evidence>
<dbReference type="InterPro" id="IPR000640">
    <property type="entry name" value="EFG_V-like"/>
</dbReference>
<feature type="binding site" evidence="10">
    <location>
        <begin position="28"/>
        <end position="35"/>
    </location>
    <ligand>
        <name>GTP</name>
        <dbReference type="ChEBI" id="CHEBI:37565"/>
    </ligand>
</feature>
<dbReference type="HAMAP" id="MF_00054_A">
    <property type="entry name" value="EF_G_EF_2_A"/>
    <property type="match status" value="1"/>
</dbReference>
<dbReference type="GeneID" id="8827008"/>
<dbReference type="EMBL" id="CP001941">
    <property type="protein sequence ID" value="ADD07884.1"/>
    <property type="molecule type" value="Genomic_DNA"/>
</dbReference>
<comment type="function">
    <text evidence="9 10">Catalyzes the GTP-dependent ribosomal translocation step during translation elongation. During this step, the ribosome changes from the pre-translocational (PRE) to the post-translocational (POST) state as the newly formed A-site-bound peptidyl-tRNA and P-site-bound deacylated tRNA move to the P and E sites, respectively. Catalyzes the coordinated movement of the two tRNA molecules, the mRNA and conformational changes in the ribosome.</text>
</comment>
<comment type="subcellular location">
    <subcellularLocation>
        <location evidence="1 10">Cytoplasm</location>
    </subcellularLocation>
</comment>
<organism evidence="12 13">
    <name type="scientific">Aciduliprofundum boonei (strain DSM 19572 / T469)</name>
    <dbReference type="NCBI Taxonomy" id="439481"/>
    <lineage>
        <taxon>Archaea</taxon>
        <taxon>Methanobacteriati</taxon>
        <taxon>Thermoplasmatota</taxon>
        <taxon>DHVE2 group</taxon>
        <taxon>Candidatus Aciduliprofundum</taxon>
    </lineage>
</organism>
<dbReference type="GO" id="GO:1990904">
    <property type="term" value="C:ribonucleoprotein complex"/>
    <property type="evidence" value="ECO:0007669"/>
    <property type="project" value="TreeGrafter"/>
</dbReference>
<dbReference type="NCBIfam" id="TIGR00490">
    <property type="entry name" value="aEF-2"/>
    <property type="match status" value="1"/>
</dbReference>
<keyword evidence="5 10" id="KW-0547">Nucleotide-binding</keyword>
<dbReference type="Gene3D" id="3.30.230.10">
    <property type="match status" value="1"/>
</dbReference>
<evidence type="ECO:0000256" key="7">
    <source>
        <dbReference type="ARBA" id="ARBA00022917"/>
    </source>
</evidence>
<evidence type="ECO:0000313" key="13">
    <source>
        <dbReference type="Proteomes" id="UP000001400"/>
    </source>
</evidence>
<dbReference type="Gene3D" id="2.40.30.10">
    <property type="entry name" value="Translation factors"/>
    <property type="match status" value="1"/>
</dbReference>
<evidence type="ECO:0000256" key="5">
    <source>
        <dbReference type="ARBA" id="ARBA00022741"/>
    </source>
</evidence>